<dbReference type="AlphaFoldDB" id="A0A2W4YHZ2"/>
<proteinExistence type="inferred from homology"/>
<dbReference type="GO" id="GO:0000287">
    <property type="term" value="F:magnesium ion binding"/>
    <property type="evidence" value="ECO:0007669"/>
    <property type="project" value="InterPro"/>
</dbReference>
<feature type="region of interest" description="Disordered" evidence="6">
    <location>
        <begin position="1"/>
        <end position="23"/>
    </location>
</feature>
<evidence type="ECO:0000256" key="3">
    <source>
        <dbReference type="ARBA" id="ARBA00022801"/>
    </source>
</evidence>
<protein>
    <recommendedName>
        <fullName evidence="2">dUTP diphosphatase</fullName>
        <ecNumber evidence="2">3.6.1.23</ecNumber>
    </recommendedName>
</protein>
<evidence type="ECO:0000256" key="5">
    <source>
        <dbReference type="ARBA" id="ARBA00047686"/>
    </source>
</evidence>
<dbReference type="EMBL" id="QFMX01000215">
    <property type="protein sequence ID" value="PZO68607.1"/>
    <property type="molecule type" value="Genomic_DNA"/>
</dbReference>
<evidence type="ECO:0000256" key="4">
    <source>
        <dbReference type="ARBA" id="ARBA00023080"/>
    </source>
</evidence>
<keyword evidence="4" id="KW-0546">Nucleotide metabolism</keyword>
<evidence type="ECO:0000313" key="9">
    <source>
        <dbReference type="Proteomes" id="UP000249555"/>
    </source>
</evidence>
<dbReference type="SUPFAM" id="SSF51283">
    <property type="entry name" value="dUTPase-like"/>
    <property type="match status" value="1"/>
</dbReference>
<evidence type="ECO:0000256" key="1">
    <source>
        <dbReference type="ARBA" id="ARBA00006581"/>
    </source>
</evidence>
<dbReference type="NCBIfam" id="NF001862">
    <property type="entry name" value="PRK00601.1"/>
    <property type="match status" value="1"/>
</dbReference>
<dbReference type="GO" id="GO:0006226">
    <property type="term" value="P:dUMP biosynthetic process"/>
    <property type="evidence" value="ECO:0007669"/>
    <property type="project" value="InterPro"/>
</dbReference>
<keyword evidence="3" id="KW-0378">Hydrolase</keyword>
<evidence type="ECO:0000256" key="2">
    <source>
        <dbReference type="ARBA" id="ARBA00012379"/>
    </source>
</evidence>
<evidence type="ECO:0000313" key="8">
    <source>
        <dbReference type="EMBL" id="PZO68607.1"/>
    </source>
</evidence>
<reference evidence="8 9" key="1">
    <citation type="submission" date="2017-08" db="EMBL/GenBank/DDBJ databases">
        <title>Infants hospitalized years apart are colonized by the same room-sourced microbial strains.</title>
        <authorList>
            <person name="Brooks B."/>
            <person name="Olm M.R."/>
            <person name="Firek B.A."/>
            <person name="Baker R."/>
            <person name="Thomas B.C."/>
            <person name="Morowitz M.J."/>
            <person name="Banfield J.F."/>
        </authorList>
    </citation>
    <scope>NUCLEOTIDE SEQUENCE [LARGE SCALE GENOMIC DNA]</scope>
    <source>
        <strain evidence="8">S2_018_000_R3_119</strain>
    </source>
</reference>
<dbReference type="InterPro" id="IPR029054">
    <property type="entry name" value="dUTPase-like"/>
</dbReference>
<feature type="domain" description="dUTPase-like" evidence="7">
    <location>
        <begin position="44"/>
        <end position="181"/>
    </location>
</feature>
<dbReference type="InterPro" id="IPR036157">
    <property type="entry name" value="dUTPase-like_sf"/>
</dbReference>
<dbReference type="PANTHER" id="PTHR11241">
    <property type="entry name" value="DEOXYURIDINE 5'-TRIPHOSPHATE NUCLEOTIDOHYDROLASE"/>
    <property type="match status" value="1"/>
</dbReference>
<comment type="catalytic activity">
    <reaction evidence="5">
        <text>dUTP + H2O = dUMP + diphosphate + H(+)</text>
        <dbReference type="Rhea" id="RHEA:10248"/>
        <dbReference type="ChEBI" id="CHEBI:15377"/>
        <dbReference type="ChEBI" id="CHEBI:15378"/>
        <dbReference type="ChEBI" id="CHEBI:33019"/>
        <dbReference type="ChEBI" id="CHEBI:61555"/>
        <dbReference type="ChEBI" id="CHEBI:246422"/>
        <dbReference type="EC" id="3.6.1.23"/>
    </reaction>
</comment>
<dbReference type="Proteomes" id="UP000249555">
    <property type="component" value="Unassembled WGS sequence"/>
</dbReference>
<dbReference type="Gene3D" id="2.70.40.10">
    <property type="match status" value="1"/>
</dbReference>
<accession>A0A2W4YHZ2</accession>
<dbReference type="GO" id="GO:0046081">
    <property type="term" value="P:dUTP catabolic process"/>
    <property type="evidence" value="ECO:0007669"/>
    <property type="project" value="InterPro"/>
</dbReference>
<dbReference type="EC" id="3.6.1.23" evidence="2"/>
<evidence type="ECO:0000256" key="6">
    <source>
        <dbReference type="SAM" id="MobiDB-lite"/>
    </source>
</evidence>
<comment type="similarity">
    <text evidence="1">Belongs to the dUTPase family.</text>
</comment>
<dbReference type="CDD" id="cd07557">
    <property type="entry name" value="trimeric_dUTPase"/>
    <property type="match status" value="1"/>
</dbReference>
<dbReference type="InterPro" id="IPR033704">
    <property type="entry name" value="dUTPase_trimeric"/>
</dbReference>
<dbReference type="InterPro" id="IPR008181">
    <property type="entry name" value="dUTPase"/>
</dbReference>
<evidence type="ECO:0000259" key="7">
    <source>
        <dbReference type="Pfam" id="PF00692"/>
    </source>
</evidence>
<organism evidence="8 9">
    <name type="scientific">Sphingomonas taxi</name>
    <dbReference type="NCBI Taxonomy" id="1549858"/>
    <lineage>
        <taxon>Bacteria</taxon>
        <taxon>Pseudomonadati</taxon>
        <taxon>Pseudomonadota</taxon>
        <taxon>Alphaproteobacteria</taxon>
        <taxon>Sphingomonadales</taxon>
        <taxon>Sphingomonadaceae</taxon>
        <taxon>Sphingomonas</taxon>
    </lineage>
</organism>
<name>A0A2W4YHZ2_9SPHN</name>
<dbReference type="NCBIfam" id="TIGR00576">
    <property type="entry name" value="dut"/>
    <property type="match status" value="1"/>
</dbReference>
<sequence>MGRDDANAAAGRATGSPLGVNDVTAPQTQPTFELRILDPRIHDWGLPRFQTDMSAGIDLFACIDAPLTLQPQADAVLIPSGIAILMNDPNMVAFLLARSGLGHRKGLVLGQSVGTIDADYANQIFVSAWLRTPPGSAPLTVNPGDRIAQLVFVPIVRPSFTVVDEFSVTTKRGLGGFGSTG</sequence>
<dbReference type="PANTHER" id="PTHR11241:SF0">
    <property type="entry name" value="DEOXYURIDINE 5'-TRIPHOSPHATE NUCLEOTIDOHYDROLASE"/>
    <property type="match status" value="1"/>
</dbReference>
<dbReference type="Pfam" id="PF00692">
    <property type="entry name" value="dUTPase"/>
    <property type="match status" value="1"/>
</dbReference>
<dbReference type="GO" id="GO:0004170">
    <property type="term" value="F:dUTP diphosphatase activity"/>
    <property type="evidence" value="ECO:0007669"/>
    <property type="project" value="UniProtKB-EC"/>
</dbReference>
<gene>
    <name evidence="8" type="ORF">DI640_15795</name>
</gene>
<comment type="caution">
    <text evidence="8">The sequence shown here is derived from an EMBL/GenBank/DDBJ whole genome shotgun (WGS) entry which is preliminary data.</text>
</comment>